<dbReference type="KEGG" id="nfr:ERS450000_00406"/>
<organism evidence="1 2">
    <name type="scientific">Nocardia farcinica</name>
    <dbReference type="NCBI Taxonomy" id="37329"/>
    <lineage>
        <taxon>Bacteria</taxon>
        <taxon>Bacillati</taxon>
        <taxon>Actinomycetota</taxon>
        <taxon>Actinomycetes</taxon>
        <taxon>Mycobacteriales</taxon>
        <taxon>Nocardiaceae</taxon>
        <taxon>Nocardia</taxon>
    </lineage>
</organism>
<evidence type="ECO:0000313" key="2">
    <source>
        <dbReference type="Proteomes" id="UP000057820"/>
    </source>
</evidence>
<dbReference type="AlphaFoldDB" id="A0A0H5NVA1"/>
<gene>
    <name evidence="1" type="ORF">ERS450000_00406</name>
</gene>
<accession>A0A0H5NVA1</accession>
<dbReference type="EMBL" id="LN868938">
    <property type="protein sequence ID" value="CRY73961.1"/>
    <property type="molecule type" value="Genomic_DNA"/>
</dbReference>
<protein>
    <submittedName>
        <fullName evidence="1">Uncharacterized protein</fullName>
    </submittedName>
</protein>
<proteinExistence type="predicted"/>
<name>A0A0H5NVA1_NOCFR</name>
<dbReference type="Proteomes" id="UP000057820">
    <property type="component" value="Chromosome 1"/>
</dbReference>
<sequence length="46" mass="5108">MRKPDACDGVKVDPTHSIVSAQQHQVDTPSDAERLCNRSLEVTRSE</sequence>
<reference evidence="2" key="1">
    <citation type="submission" date="2015-03" db="EMBL/GenBank/DDBJ databases">
        <authorList>
            <consortium name="Pathogen Informatics"/>
        </authorList>
    </citation>
    <scope>NUCLEOTIDE SEQUENCE [LARGE SCALE GENOMIC DNA]</scope>
    <source>
        <strain evidence="2">NCTC11134</strain>
    </source>
</reference>
<evidence type="ECO:0000313" key="1">
    <source>
        <dbReference type="EMBL" id="CRY73961.1"/>
    </source>
</evidence>